<comment type="caution">
    <text evidence="1">The sequence shown here is derived from an EMBL/GenBank/DDBJ whole genome shotgun (WGS) entry which is preliminary data.</text>
</comment>
<evidence type="ECO:0000313" key="1">
    <source>
        <dbReference type="EMBL" id="MCW5323329.1"/>
    </source>
</evidence>
<organism evidence="1 2">
    <name type="scientific">Verminephrobacter aporrectodeae subsp. tuberculatae</name>
    <dbReference type="NCBI Taxonomy" id="1110392"/>
    <lineage>
        <taxon>Bacteria</taxon>
        <taxon>Pseudomonadati</taxon>
        <taxon>Pseudomonadota</taxon>
        <taxon>Betaproteobacteria</taxon>
        <taxon>Burkholderiales</taxon>
        <taxon>Comamonadaceae</taxon>
        <taxon>Verminephrobacter</taxon>
    </lineage>
</organism>
<reference evidence="2" key="1">
    <citation type="submission" date="2023-07" db="EMBL/GenBank/DDBJ databases">
        <title>Verminephrobacter genomes.</title>
        <authorList>
            <person name="Lund M.B."/>
        </authorList>
    </citation>
    <scope>NUCLEOTIDE SEQUENCE [LARGE SCALE GENOMIC DNA]</scope>
    <source>
        <strain evidence="2">AtM5-05</strain>
    </source>
</reference>
<gene>
    <name evidence="1" type="ORF">D5039_19940</name>
</gene>
<dbReference type="EMBL" id="QZCW01000004">
    <property type="protein sequence ID" value="MCW5323329.1"/>
    <property type="molecule type" value="Genomic_DNA"/>
</dbReference>
<sequence>MFDKILIAYRGEIACKRICRSLVMLRDQRLENPWRTSTGTSRCKARERACKSEKFSKGSP</sequence>
<proteinExistence type="predicted"/>
<dbReference type="Proteomes" id="UP001208935">
    <property type="component" value="Unassembled WGS sequence"/>
</dbReference>
<dbReference type="RefSeq" id="WP_265283226.1">
    <property type="nucleotide sequence ID" value="NZ_QZCW01000004.1"/>
</dbReference>
<name>A0ABT3KZJ2_9BURK</name>
<keyword evidence="2" id="KW-1185">Reference proteome</keyword>
<accession>A0ABT3KZJ2</accession>
<evidence type="ECO:0000313" key="2">
    <source>
        <dbReference type="Proteomes" id="UP001208935"/>
    </source>
</evidence>
<protein>
    <submittedName>
        <fullName evidence="1">Uncharacterized protein</fullName>
    </submittedName>
</protein>